<protein>
    <submittedName>
        <fullName evidence="2">Kelch domain-containing protein 3</fullName>
    </submittedName>
</protein>
<dbReference type="FunCoup" id="A0A1W4XJA4">
    <property type="interactions" value="772"/>
</dbReference>
<dbReference type="InParanoid" id="A0A1W4XJA4"/>
<gene>
    <name evidence="2" type="primary">LOC108744781</name>
</gene>
<dbReference type="InterPro" id="IPR015915">
    <property type="entry name" value="Kelch-typ_b-propeller"/>
</dbReference>
<dbReference type="OrthoDB" id="432528at2759"/>
<dbReference type="Gene3D" id="2.120.10.80">
    <property type="entry name" value="Kelch-type beta propeller"/>
    <property type="match status" value="1"/>
</dbReference>
<dbReference type="Proteomes" id="UP000192223">
    <property type="component" value="Unplaced"/>
</dbReference>
<sequence length="215" mass="24759">MRDFHTAAVINDKMYIFGGRGTESPFNLYVPGKEIYCNNLWFLDLQTNEWHRPHTIGTPPTGRRSHSAFVHNNKMYIFGGYNALFVEHYNDMFEFNPVTLEWKMMNPLGKAPCNRRRQACIVSGDRLFLFGGTSPVSFFPGAQEQFDGDNIDDQLIDHSDMHILDFHPSLKTLCMLTVRKYKLDTSSLPHCLKVEYKNMFSPNKITINRPNNSAG</sequence>
<reference evidence="2" key="1">
    <citation type="submission" date="2025-08" db="UniProtKB">
        <authorList>
            <consortium name="RefSeq"/>
        </authorList>
    </citation>
    <scope>IDENTIFICATION</scope>
    <source>
        <tissue evidence="2">Entire body</tissue>
    </source>
</reference>
<dbReference type="GeneID" id="108744781"/>
<evidence type="ECO:0000313" key="2">
    <source>
        <dbReference type="RefSeq" id="XP_018336196.1"/>
    </source>
</evidence>
<dbReference type="Pfam" id="PF24681">
    <property type="entry name" value="Kelch_KLHDC2_KLHL20_DRC7"/>
    <property type="match status" value="1"/>
</dbReference>
<name>A0A1W4XJA4_AGRPL</name>
<dbReference type="PANTHER" id="PTHR46461">
    <property type="entry name" value="KELCH DOMAIN-CONTAINING PROTEIN 3"/>
    <property type="match status" value="1"/>
</dbReference>
<dbReference type="KEGG" id="apln:108744781"/>
<organism evidence="1 2">
    <name type="scientific">Agrilus planipennis</name>
    <name type="common">Emerald ash borer</name>
    <name type="synonym">Agrilus marcopoli</name>
    <dbReference type="NCBI Taxonomy" id="224129"/>
    <lineage>
        <taxon>Eukaryota</taxon>
        <taxon>Metazoa</taxon>
        <taxon>Ecdysozoa</taxon>
        <taxon>Arthropoda</taxon>
        <taxon>Hexapoda</taxon>
        <taxon>Insecta</taxon>
        <taxon>Pterygota</taxon>
        <taxon>Neoptera</taxon>
        <taxon>Endopterygota</taxon>
        <taxon>Coleoptera</taxon>
        <taxon>Polyphaga</taxon>
        <taxon>Elateriformia</taxon>
        <taxon>Buprestoidea</taxon>
        <taxon>Buprestidae</taxon>
        <taxon>Agrilinae</taxon>
        <taxon>Agrilus</taxon>
    </lineage>
</organism>
<proteinExistence type="predicted"/>
<dbReference type="AlphaFoldDB" id="A0A1W4XJA4"/>
<dbReference type="GO" id="GO:0005737">
    <property type="term" value="C:cytoplasm"/>
    <property type="evidence" value="ECO:0007669"/>
    <property type="project" value="TreeGrafter"/>
</dbReference>
<dbReference type="RefSeq" id="XP_018336196.1">
    <property type="nucleotide sequence ID" value="XM_018480694.2"/>
</dbReference>
<dbReference type="STRING" id="224129.A0A1W4XJA4"/>
<keyword evidence="1" id="KW-1185">Reference proteome</keyword>
<dbReference type="GO" id="GO:0003682">
    <property type="term" value="F:chromatin binding"/>
    <property type="evidence" value="ECO:0007669"/>
    <property type="project" value="InterPro"/>
</dbReference>
<dbReference type="PANTHER" id="PTHR46461:SF1">
    <property type="entry name" value="KELCH DOMAIN-CONTAINING PROTEIN 3"/>
    <property type="match status" value="1"/>
</dbReference>
<dbReference type="InterPro" id="IPR052637">
    <property type="entry name" value="KLHDC3-like"/>
</dbReference>
<evidence type="ECO:0000313" key="1">
    <source>
        <dbReference type="Proteomes" id="UP000192223"/>
    </source>
</evidence>
<accession>A0A1W4XJA4</accession>
<dbReference type="SUPFAM" id="SSF117281">
    <property type="entry name" value="Kelch motif"/>
    <property type="match status" value="1"/>
</dbReference>